<organism evidence="1">
    <name type="scientific">viral metagenome</name>
    <dbReference type="NCBI Taxonomy" id="1070528"/>
    <lineage>
        <taxon>unclassified sequences</taxon>
        <taxon>metagenomes</taxon>
        <taxon>organismal metagenomes</taxon>
    </lineage>
</organism>
<sequence length="64" mass="7679">MGKEFEKWVEKQPELYTPLMGGFTSEDVYKGMEIAWKAALEWIRSRHYIKRLISINEIDDELEE</sequence>
<evidence type="ECO:0000313" key="1">
    <source>
        <dbReference type="EMBL" id="QJI03319.1"/>
    </source>
</evidence>
<accession>A0A6M3XZC1</accession>
<gene>
    <name evidence="1" type="ORF">TM448B04438_0012</name>
</gene>
<dbReference type="EMBL" id="MT145077">
    <property type="protein sequence ID" value="QJI03319.1"/>
    <property type="molecule type" value="Genomic_DNA"/>
</dbReference>
<dbReference type="AlphaFoldDB" id="A0A6M3XZC1"/>
<proteinExistence type="predicted"/>
<protein>
    <submittedName>
        <fullName evidence="1">Uncharacterized protein</fullName>
    </submittedName>
</protein>
<name>A0A6M3XZC1_9ZZZZ</name>
<reference evidence="1" key="1">
    <citation type="submission" date="2020-03" db="EMBL/GenBank/DDBJ databases">
        <title>The deep terrestrial virosphere.</title>
        <authorList>
            <person name="Holmfeldt K."/>
            <person name="Nilsson E."/>
            <person name="Simone D."/>
            <person name="Lopez-Fernandez M."/>
            <person name="Wu X."/>
            <person name="de Brujin I."/>
            <person name="Lundin D."/>
            <person name="Andersson A."/>
            <person name="Bertilsson S."/>
            <person name="Dopson M."/>
        </authorList>
    </citation>
    <scope>NUCLEOTIDE SEQUENCE</scope>
    <source>
        <strain evidence="1">TM448B04438</strain>
    </source>
</reference>